<reference evidence="2 3" key="1">
    <citation type="submission" date="2015-11" db="EMBL/GenBank/DDBJ databases">
        <authorList>
            <consortium name="Pathogen Informatics"/>
        </authorList>
    </citation>
    <scope>NUCLEOTIDE SEQUENCE [LARGE SCALE GENOMIC DNA]</scope>
    <source>
        <strain evidence="2 3">006A-0059</strain>
    </source>
</reference>
<evidence type="ECO:0000313" key="2">
    <source>
        <dbReference type="EMBL" id="CUU83235.1"/>
    </source>
</evidence>
<sequence length="234" mass="26139">MSEIYKFVLGNKEVEYSSDDSTISRDEINKEFDNDEASITMPFNMFPASEFKIFNPASTVWASIIKDGNLIFYGRVAGCSFDIDMGVAKLRLITLKGMLKSKVPNRSYCRSCPYELFSKKCKLKNSSFATPLFNADINLNSTRLSLSSKKLSAFESGYFTHGYIEFGNSKSHIISHSGDTLELLFPVPDSFNGIIKVYPGCDKRLATCETKFNNITNYGGFAFVPAKNPVTEGF</sequence>
<comment type="caution">
    <text evidence="2">The sequence shown here is derived from an EMBL/GenBank/DDBJ whole genome shotgun (WGS) entry which is preliminary data.</text>
</comment>
<proteinExistence type="predicted"/>
<dbReference type="Pfam" id="PF09356">
    <property type="entry name" value="Phage_BR0599"/>
    <property type="match status" value="1"/>
</dbReference>
<dbReference type="AlphaFoldDB" id="A0A0S4SCQ2"/>
<protein>
    <submittedName>
        <fullName evidence="2">Uncharacterized conserved protein</fullName>
    </submittedName>
</protein>
<dbReference type="RefSeq" id="WP_059435226.1">
    <property type="nucleotide sequence ID" value="NZ_FAVB01000003.1"/>
</dbReference>
<organism evidence="2 3">
    <name type="scientific">Campylobacter hyointestinalis subsp. hyointestinalis</name>
    <dbReference type="NCBI Taxonomy" id="91352"/>
    <lineage>
        <taxon>Bacteria</taxon>
        <taxon>Pseudomonadati</taxon>
        <taxon>Campylobacterota</taxon>
        <taxon>Epsilonproteobacteria</taxon>
        <taxon>Campylobacterales</taxon>
        <taxon>Campylobacteraceae</taxon>
        <taxon>Campylobacter</taxon>
    </lineage>
</organism>
<dbReference type="Proteomes" id="UP000052237">
    <property type="component" value="Unassembled WGS sequence"/>
</dbReference>
<evidence type="ECO:0000313" key="3">
    <source>
        <dbReference type="Proteomes" id="UP000052237"/>
    </source>
</evidence>
<evidence type="ECO:0000259" key="1">
    <source>
        <dbReference type="Pfam" id="PF09356"/>
    </source>
</evidence>
<gene>
    <name evidence="2" type="ORF">ERS686654_01393</name>
</gene>
<dbReference type="EMBL" id="FAVB01000003">
    <property type="protein sequence ID" value="CUU83235.1"/>
    <property type="molecule type" value="Genomic_DNA"/>
</dbReference>
<accession>A0A0S4SCQ2</accession>
<feature type="domain" description="Bacteriophage phiJL001 Gp84 C-terminal" evidence="1">
    <location>
        <begin position="157"/>
        <end position="227"/>
    </location>
</feature>
<keyword evidence="3" id="KW-1185">Reference proteome</keyword>
<name>A0A0S4SCQ2_CAMHY</name>
<dbReference type="InterPro" id="IPR018964">
    <property type="entry name" value="Phage_phiJL001_Gp84_C"/>
</dbReference>